<dbReference type="PANTHER" id="PTHR46655">
    <property type="entry name" value="HISTONE-LYSINE N-METHYLTRANSFERASE ATXR3"/>
    <property type="match status" value="1"/>
</dbReference>
<accession>A0AAW1RAR2</accession>
<dbReference type="SMART" id="SM00317">
    <property type="entry name" value="SET"/>
    <property type="match status" value="1"/>
</dbReference>
<dbReference type="PANTHER" id="PTHR46655:SF1">
    <property type="entry name" value="HISTONE-LYSINE N-METHYLTRANSFERASE ATXR3"/>
    <property type="match status" value="1"/>
</dbReference>
<dbReference type="SUPFAM" id="SSF82199">
    <property type="entry name" value="SET domain"/>
    <property type="match status" value="1"/>
</dbReference>
<reference evidence="3 4" key="1">
    <citation type="journal article" date="2024" name="Nat. Commun.">
        <title>Phylogenomics reveals the evolutionary origins of lichenization in chlorophyte algae.</title>
        <authorList>
            <person name="Puginier C."/>
            <person name="Libourel C."/>
            <person name="Otte J."/>
            <person name="Skaloud P."/>
            <person name="Haon M."/>
            <person name="Grisel S."/>
            <person name="Petersen M."/>
            <person name="Berrin J.G."/>
            <person name="Delaux P.M."/>
            <person name="Dal Grande F."/>
            <person name="Keller J."/>
        </authorList>
    </citation>
    <scope>NUCLEOTIDE SEQUENCE [LARGE SCALE GENOMIC DNA]</scope>
    <source>
        <strain evidence="3 4">SAG 245.80</strain>
    </source>
</reference>
<keyword evidence="4" id="KW-1185">Reference proteome</keyword>
<comment type="caution">
    <text evidence="3">The sequence shown here is derived from an EMBL/GenBank/DDBJ whole genome shotgun (WGS) entry which is preliminary data.</text>
</comment>
<dbReference type="Pfam" id="PF00856">
    <property type="entry name" value="SET"/>
    <property type="match status" value="1"/>
</dbReference>
<dbReference type="Proteomes" id="UP001445335">
    <property type="component" value="Unassembled WGS sequence"/>
</dbReference>
<dbReference type="PROSITE" id="PS50280">
    <property type="entry name" value="SET"/>
    <property type="match status" value="1"/>
</dbReference>
<dbReference type="InterPro" id="IPR001214">
    <property type="entry name" value="SET_dom"/>
</dbReference>
<dbReference type="InterPro" id="IPR046341">
    <property type="entry name" value="SET_dom_sf"/>
</dbReference>
<sequence>MQLLADAFADIRAADHAGILASAVAQGGGTVAGKLEALLSGLDSSTERFAAAFRDACEAALVAAYGRNASQQHTFWVGSAPRVSEMLALQAIRAPGAYRTPSDNGRVKPPKGAERAAAAAAYAAGMEVRAAAPLELERVLAVDVRGVAGRLRGCQYVDLEALQEDVAAAVRASAEAAAAAPGVELRRGKLIAMADAFSAAIGRAMEDAAAEALGAEAAAAAAAAAEAAAAAAVAVLPESILANREPYLQGDWRKEPYIPRPYVRLQTYELNENREVLAWKFRTQKRGQCSGEHCTQPGQLGTYRLEREAFQTECTCLARNLECGERCGCAAGGRCLNRAVSGRRALALGADVVEINSWGFDCYTRRNIHDAVLESQAFGAYRPDYAAALKAKDNQDPLKRGETLHHEPAGTAARPKDLGLSRGAASPRRCAAAVDVQARVVDWVERALMPAISAQGRDGWDVTRALAAVKAQAKADGRTESYRAAAAVAARVAEVGPDYFRIHPKGVGMVVARPDGLPPLTFVEEYLGEVHAPWRWFEIQDAIKKGSKDELPDFYNIVLERPRDDPSGYDCLFIDAAAKGAFASRMSHSCTPNCQAVVMACDGRLTIAVYTLRHVAAGEELTFDYASVTESEKEFRSATCLCGTRLCRGSFLYFAGSRAFMQVMLQRHNMLQRQVLLLRATCEPVTDADRTRLEAFGLRECALGGGGGGPRVPAWLEKWAALALEYVAEEQRLLPEQLLALPPALGRYTPASAVAEAKGVSDNRLQNVVITLDKVKLCLQQGQCRDAPLRFLRDDEVVEHLWTGERSIAKRLLRAAAPVLGDAVAARAVAAAAGEEDLRRMLQRHPGHPNLQALAEVVLAPVSTRQDAREALQRLEAELRLLDAAQGGGHTAAADMVAFYAATSMWFIAEKNYKGFASPPVILNMDDLGLDRTAAAAAEAGPARNAKASARAGAKSGAKAGGGAAKAGLAKKYGPGFIWGQLNGWYKQTVYDPTASLSAERRGTVSLPDIDSCYGTGVKTRYTAKERESLFETVEKRPDAMWRTSTVYSFRNEAKGFSLEEDA</sequence>
<feature type="domain" description="SET" evidence="2">
    <location>
        <begin position="495"/>
        <end position="626"/>
    </location>
</feature>
<name>A0AAW1RAR2_9CHLO</name>
<evidence type="ECO:0000259" key="2">
    <source>
        <dbReference type="PROSITE" id="PS50280"/>
    </source>
</evidence>
<feature type="compositionally biased region" description="Basic and acidic residues" evidence="1">
    <location>
        <begin position="398"/>
        <end position="419"/>
    </location>
</feature>
<evidence type="ECO:0000313" key="3">
    <source>
        <dbReference type="EMBL" id="KAK9830947.1"/>
    </source>
</evidence>
<evidence type="ECO:0000313" key="4">
    <source>
        <dbReference type="Proteomes" id="UP001445335"/>
    </source>
</evidence>
<protein>
    <recommendedName>
        <fullName evidence="2">SET domain-containing protein</fullName>
    </recommendedName>
</protein>
<dbReference type="Pfam" id="PF19633">
    <property type="entry name" value="SDG2_C"/>
    <property type="match status" value="2"/>
</dbReference>
<dbReference type="AlphaFoldDB" id="A0AAW1RAR2"/>
<evidence type="ECO:0000256" key="1">
    <source>
        <dbReference type="SAM" id="MobiDB-lite"/>
    </source>
</evidence>
<proteinExistence type="predicted"/>
<organism evidence="3 4">
    <name type="scientific">Elliptochloris bilobata</name>
    <dbReference type="NCBI Taxonomy" id="381761"/>
    <lineage>
        <taxon>Eukaryota</taxon>
        <taxon>Viridiplantae</taxon>
        <taxon>Chlorophyta</taxon>
        <taxon>core chlorophytes</taxon>
        <taxon>Trebouxiophyceae</taxon>
        <taxon>Trebouxiophyceae incertae sedis</taxon>
        <taxon>Elliptochloris clade</taxon>
        <taxon>Elliptochloris</taxon>
    </lineage>
</organism>
<dbReference type="InterPro" id="IPR045606">
    <property type="entry name" value="ATXR3_C"/>
</dbReference>
<dbReference type="Gene3D" id="2.170.270.10">
    <property type="entry name" value="SET domain"/>
    <property type="match status" value="1"/>
</dbReference>
<dbReference type="EMBL" id="JALJOU010000048">
    <property type="protein sequence ID" value="KAK9830947.1"/>
    <property type="molecule type" value="Genomic_DNA"/>
</dbReference>
<gene>
    <name evidence="3" type="ORF">WJX81_000882</name>
</gene>
<feature type="region of interest" description="Disordered" evidence="1">
    <location>
        <begin position="398"/>
        <end position="422"/>
    </location>
</feature>